<dbReference type="InterPro" id="IPR007011">
    <property type="entry name" value="LEA_SMP_dom"/>
</dbReference>
<keyword evidence="5" id="KW-1185">Reference proteome</keyword>
<feature type="domain" description="SMP" evidence="4">
    <location>
        <begin position="105"/>
        <end position="159"/>
    </location>
</feature>
<dbReference type="OrthoDB" id="2014755at2759"/>
<dbReference type="PANTHER" id="PTHR31174">
    <property type="entry name" value="SEED MATURATION FAMILY PROTEIN"/>
    <property type="match status" value="1"/>
</dbReference>
<dbReference type="InterPro" id="IPR042971">
    <property type="entry name" value="LEA_SMP"/>
</dbReference>
<dbReference type="RefSeq" id="XP_022973774.1">
    <property type="nucleotide sequence ID" value="XM_023118006.1"/>
</dbReference>
<dbReference type="Pfam" id="PF04927">
    <property type="entry name" value="SMP"/>
    <property type="match status" value="3"/>
</dbReference>
<evidence type="ECO:0000256" key="3">
    <source>
        <dbReference type="SAM" id="MobiDB-lite"/>
    </source>
</evidence>
<comment type="similarity">
    <text evidence="1">Belongs to the LEA type SMP family.</text>
</comment>
<dbReference type="Proteomes" id="UP000504608">
    <property type="component" value="Unplaced"/>
</dbReference>
<evidence type="ECO:0000313" key="6">
    <source>
        <dbReference type="RefSeq" id="XP_022973774.1"/>
    </source>
</evidence>
<feature type="domain" description="SMP" evidence="4">
    <location>
        <begin position="284"/>
        <end position="342"/>
    </location>
</feature>
<reference evidence="6" key="1">
    <citation type="submission" date="2025-08" db="UniProtKB">
        <authorList>
            <consortium name="RefSeq"/>
        </authorList>
    </citation>
    <scope>IDENTIFICATION</scope>
    <source>
        <tissue evidence="6">Young leaves</tissue>
    </source>
</reference>
<dbReference type="KEGG" id="cmax:111472336"/>
<evidence type="ECO:0000259" key="4">
    <source>
        <dbReference type="Pfam" id="PF04927"/>
    </source>
</evidence>
<dbReference type="PANTHER" id="PTHR31174:SF7">
    <property type="entry name" value="LATE EMBRYOGENESIS ABUNDANT PROTEIN 31-RELATED"/>
    <property type="match status" value="1"/>
</dbReference>
<name>A0A6J1IFM0_CUCMA</name>
<keyword evidence="2" id="KW-0677">Repeat</keyword>
<evidence type="ECO:0000313" key="5">
    <source>
        <dbReference type="Proteomes" id="UP000504608"/>
    </source>
</evidence>
<accession>A0A6J1IFM0</accession>
<evidence type="ECO:0000256" key="2">
    <source>
        <dbReference type="ARBA" id="ARBA00022737"/>
    </source>
</evidence>
<gene>
    <name evidence="6" type="primary">LOC111472336</name>
</gene>
<evidence type="ECO:0000256" key="1">
    <source>
        <dbReference type="ARBA" id="ARBA00010733"/>
    </source>
</evidence>
<sequence length="347" mass="36693">MYVTTCGWVIISQVFPHSPSVHNIIKLPSFPLHSTLVPTKPTHRNCFPTSIPSNSAQQNPAATAERNLPYLFLFYVDNMSWEQPRRGEEQRQPRRNDVDEGEETIKYGDVFNVSGDLAANPIAPQDARMMGSAETRVLGQVPPAGPADIMRAAAAYNVRVGLLGDRDVSYAAKNEGINISETDIPGARVVTERVAGQVVGQYLDTTTAIETETTEQNVITIGEALEAAGQTAGNKPVEQSDAAAIQAAEGRATGSNAISPGGLTATAQSAASFNAGMIRDEDKIKLNYVLMGAKGKLATDKPVSRKDADGVVSAELSNNPNLITHPGGVAATITAAARLNEDGGADI</sequence>
<feature type="region of interest" description="Disordered" evidence="3">
    <location>
        <begin position="83"/>
        <end position="103"/>
    </location>
</feature>
<feature type="domain" description="SMP" evidence="4">
    <location>
        <begin position="219"/>
        <end position="275"/>
    </location>
</feature>
<organism evidence="5 6">
    <name type="scientific">Cucurbita maxima</name>
    <name type="common">Pumpkin</name>
    <name type="synonym">Winter squash</name>
    <dbReference type="NCBI Taxonomy" id="3661"/>
    <lineage>
        <taxon>Eukaryota</taxon>
        <taxon>Viridiplantae</taxon>
        <taxon>Streptophyta</taxon>
        <taxon>Embryophyta</taxon>
        <taxon>Tracheophyta</taxon>
        <taxon>Spermatophyta</taxon>
        <taxon>Magnoliopsida</taxon>
        <taxon>eudicotyledons</taxon>
        <taxon>Gunneridae</taxon>
        <taxon>Pentapetalae</taxon>
        <taxon>rosids</taxon>
        <taxon>fabids</taxon>
        <taxon>Cucurbitales</taxon>
        <taxon>Cucurbitaceae</taxon>
        <taxon>Cucurbiteae</taxon>
        <taxon>Cucurbita</taxon>
    </lineage>
</organism>
<dbReference type="AlphaFoldDB" id="A0A6J1IFM0"/>
<proteinExistence type="inferred from homology"/>
<dbReference type="GeneID" id="111472336"/>
<protein>
    <submittedName>
        <fullName evidence="6">Late embryogenesis abundant protein D-34-like</fullName>
    </submittedName>
</protein>